<reference evidence="3 4" key="1">
    <citation type="submission" date="2019-07" db="EMBL/GenBank/DDBJ databases">
        <title>Genomics analysis of Aphanomyces spp. identifies a new class of oomycete effector associated with host adaptation.</title>
        <authorList>
            <person name="Gaulin E."/>
        </authorList>
    </citation>
    <scope>NUCLEOTIDE SEQUENCE [LARGE SCALE GENOMIC DNA]</scope>
    <source>
        <strain evidence="3 4">ATCC 201684</strain>
    </source>
</reference>
<dbReference type="GO" id="GO:0033897">
    <property type="term" value="F:ribonuclease T2 activity"/>
    <property type="evidence" value="ECO:0007669"/>
    <property type="project" value="InterPro"/>
</dbReference>
<keyword evidence="4" id="KW-1185">Reference proteome</keyword>
<name>A0A6G0XAL8_9STRA</name>
<dbReference type="InterPro" id="IPR001568">
    <property type="entry name" value="RNase_T2-like"/>
</dbReference>
<sequence>MATWAVALAGSTGATDVWDDDPHEFMAQSESAAAKFDFYVFAYSWQAEFCHGKSYPGCANPEPYWETHFTIHGLWPDVEKGSHPGFCTSEAFNSNYAQRSASRCLSNTGPMSRIWDHEGKRHGTCSGLDQITYFKAAIQKIQEHSTPDFIVHNVGQLVSSNAVRNAFGGLKYAALQCNGDRLAEVYTCYNKGKKNRPTTRRPCPPSVLSGDTCKTSYWIWIPNFEVTPATLEELVHDKSCRSSTDILSHAL</sequence>
<dbReference type="EMBL" id="VJMJ01000085">
    <property type="protein sequence ID" value="KAF0737020.1"/>
    <property type="molecule type" value="Genomic_DNA"/>
</dbReference>
<evidence type="ECO:0000256" key="1">
    <source>
        <dbReference type="ARBA" id="ARBA00007469"/>
    </source>
</evidence>
<dbReference type="SUPFAM" id="SSF55895">
    <property type="entry name" value="Ribonuclease Rh-like"/>
    <property type="match status" value="1"/>
</dbReference>
<dbReference type="GO" id="GO:0003723">
    <property type="term" value="F:RNA binding"/>
    <property type="evidence" value="ECO:0007669"/>
    <property type="project" value="InterPro"/>
</dbReference>
<comment type="caution">
    <text evidence="3">The sequence shown here is derived from an EMBL/GenBank/DDBJ whole genome shotgun (WGS) entry which is preliminary data.</text>
</comment>
<dbReference type="GO" id="GO:0006401">
    <property type="term" value="P:RNA catabolic process"/>
    <property type="evidence" value="ECO:0007669"/>
    <property type="project" value="TreeGrafter"/>
</dbReference>
<proteinExistence type="inferred from homology"/>
<dbReference type="Pfam" id="PF00445">
    <property type="entry name" value="Ribonuclease_T2"/>
    <property type="match status" value="1"/>
</dbReference>
<dbReference type="Gene3D" id="3.90.730.10">
    <property type="entry name" value="Ribonuclease T2-like"/>
    <property type="match status" value="1"/>
</dbReference>
<evidence type="ECO:0000256" key="2">
    <source>
        <dbReference type="RuleBase" id="RU004328"/>
    </source>
</evidence>
<organism evidence="3 4">
    <name type="scientific">Aphanomyces euteiches</name>
    <dbReference type="NCBI Taxonomy" id="100861"/>
    <lineage>
        <taxon>Eukaryota</taxon>
        <taxon>Sar</taxon>
        <taxon>Stramenopiles</taxon>
        <taxon>Oomycota</taxon>
        <taxon>Saprolegniomycetes</taxon>
        <taxon>Saprolegniales</taxon>
        <taxon>Verrucalvaceae</taxon>
        <taxon>Aphanomyces</taxon>
    </lineage>
</organism>
<dbReference type="PROSITE" id="PS00530">
    <property type="entry name" value="RNASE_T2_1"/>
    <property type="match status" value="1"/>
</dbReference>
<accession>A0A6G0XAL8</accession>
<protein>
    <submittedName>
        <fullName evidence="3">Uncharacterized protein</fullName>
    </submittedName>
</protein>
<evidence type="ECO:0000313" key="3">
    <source>
        <dbReference type="EMBL" id="KAF0737020.1"/>
    </source>
</evidence>
<dbReference type="InterPro" id="IPR036430">
    <property type="entry name" value="RNase_T2-like_sf"/>
</dbReference>
<dbReference type="InterPro" id="IPR018188">
    <property type="entry name" value="RNase_T2_His_AS_1"/>
</dbReference>
<dbReference type="GO" id="GO:0005576">
    <property type="term" value="C:extracellular region"/>
    <property type="evidence" value="ECO:0007669"/>
    <property type="project" value="TreeGrafter"/>
</dbReference>
<evidence type="ECO:0000313" key="4">
    <source>
        <dbReference type="Proteomes" id="UP000481153"/>
    </source>
</evidence>
<dbReference type="Proteomes" id="UP000481153">
    <property type="component" value="Unassembled WGS sequence"/>
</dbReference>
<comment type="similarity">
    <text evidence="1 2">Belongs to the RNase T2 family.</text>
</comment>
<dbReference type="PANTHER" id="PTHR11240">
    <property type="entry name" value="RIBONUCLEASE T2"/>
    <property type="match status" value="1"/>
</dbReference>
<dbReference type="VEuPathDB" id="FungiDB:AeMF1_015981"/>
<dbReference type="PANTHER" id="PTHR11240:SF22">
    <property type="entry name" value="RIBONUCLEASE T2"/>
    <property type="match status" value="1"/>
</dbReference>
<dbReference type="AlphaFoldDB" id="A0A6G0XAL8"/>
<gene>
    <name evidence="3" type="ORF">Ae201684_006830</name>
</gene>